<feature type="region of interest" description="Disordered" evidence="1">
    <location>
        <begin position="774"/>
        <end position="793"/>
    </location>
</feature>
<dbReference type="EMBL" id="JALJOT010000011">
    <property type="protein sequence ID" value="KAK9905790.1"/>
    <property type="molecule type" value="Genomic_DNA"/>
</dbReference>
<evidence type="ECO:0008006" key="4">
    <source>
        <dbReference type="Google" id="ProtNLM"/>
    </source>
</evidence>
<sequence>MAAKEKRQLVLVTTVDIGGGLTDQIELYMGDIPEDAAAAFCKKNGLPENVVQPLAEHIRDNYYAAQQEYSEDGIPRERQSHSGQHSKGSLRHSAARSSQSDSAVEGMRAELLSSSRSAHSEGALPSRRERLELDARWCGLSDAAESAVTSDGFLTAAEYRSAKSGPPSSSGGQGPFLYEPAEARARRSTTGGSTARPGSPGSRSDGGMSMRSARSGGPRDGGGRPMKAFERLYGNAREIALKQERRRQERDAEIDMRMLSARKGMNFVSAELMRARDAAGYSSYCERLYAEGLEDLEKRRHKMEVRKREEAEAELEEVTWAPQISRMARNMRRPESDTELWSRLAKPAVHKNKERIEEMKREAEEEAGKECTFAPIIDKRSERMMTQRAIVLKERRISAHEQLYQDATRRLQRQAQYEGSLPEDYTFAPRILRRAPESCKVLRSDRNTPGRRGSDADLAERLYQRREIAEARKRAAQAAADHPIDHATGRPFFTPAINERANLGRRNLQGLPVGDYLYSKWAEYEGRKAALSASFEVERETAASAVKMTGRSGRLADRLRAKRFHQIFTYLDQEGRGVLDLLALAALDEHGLMRTLDAEVAADVEAAARLLARQLQQRRQGLADLGADGDGCVTPPPEGQGAAGQPASDVLPLVDAHHFARLMDEVIVRGRGPPRAYLLPSPVANRRRDPDEATFQPNVCSHSKELVARRRAAASLEEPVYEELYREASTIKQRLQRKQAAFQEEQLKECTFRPEQLSAHKAARGRALLMSGLRDDGSAADSSSTSACTPDPDLHKYEELEREVRAALAASSMASWNAPGTGPTADSDISSAADMALRSSATYESLAALQSLAVAPLA</sequence>
<organism evidence="2 3">
    <name type="scientific">Coccomyxa subellipsoidea</name>
    <dbReference type="NCBI Taxonomy" id="248742"/>
    <lineage>
        <taxon>Eukaryota</taxon>
        <taxon>Viridiplantae</taxon>
        <taxon>Chlorophyta</taxon>
        <taxon>core chlorophytes</taxon>
        <taxon>Trebouxiophyceae</taxon>
        <taxon>Trebouxiophyceae incertae sedis</taxon>
        <taxon>Coccomyxaceae</taxon>
        <taxon>Coccomyxa</taxon>
    </lineage>
</organism>
<accession>A0ABR2YI71</accession>
<protein>
    <recommendedName>
        <fullName evidence="4">PFU domain-containing protein</fullName>
    </recommendedName>
</protein>
<dbReference type="PANTHER" id="PTHR35381:SF1">
    <property type="entry name" value="EF-HAND DOMAIN-CONTAINING PROTEIN"/>
    <property type="match status" value="1"/>
</dbReference>
<comment type="caution">
    <text evidence="2">The sequence shown here is derived from an EMBL/GenBank/DDBJ whole genome shotgun (WGS) entry which is preliminary data.</text>
</comment>
<feature type="region of interest" description="Disordered" evidence="1">
    <location>
        <begin position="183"/>
        <end position="227"/>
    </location>
</feature>
<dbReference type="Proteomes" id="UP001491310">
    <property type="component" value="Unassembled WGS sequence"/>
</dbReference>
<proteinExistence type="predicted"/>
<gene>
    <name evidence="2" type="ORF">WJX75_006329</name>
</gene>
<dbReference type="Gene3D" id="3.10.20.870">
    <property type="entry name" value="PFU (PLAA family ubiquitin binding), C-terminal domain"/>
    <property type="match status" value="1"/>
</dbReference>
<reference evidence="2 3" key="1">
    <citation type="journal article" date="2024" name="Nat. Commun.">
        <title>Phylogenomics reveals the evolutionary origins of lichenization in chlorophyte algae.</title>
        <authorList>
            <person name="Puginier C."/>
            <person name="Libourel C."/>
            <person name="Otte J."/>
            <person name="Skaloud P."/>
            <person name="Haon M."/>
            <person name="Grisel S."/>
            <person name="Petersen M."/>
            <person name="Berrin J.G."/>
            <person name="Delaux P.M."/>
            <person name="Dal Grande F."/>
            <person name="Keller J."/>
        </authorList>
    </citation>
    <scope>NUCLEOTIDE SEQUENCE [LARGE SCALE GENOMIC DNA]</scope>
    <source>
        <strain evidence="2 3">SAG 216-7</strain>
    </source>
</reference>
<name>A0ABR2YI71_9CHLO</name>
<feature type="compositionally biased region" description="Low complexity" evidence="1">
    <location>
        <begin position="195"/>
        <end position="216"/>
    </location>
</feature>
<feature type="region of interest" description="Disordered" evidence="1">
    <location>
        <begin position="70"/>
        <end position="125"/>
    </location>
</feature>
<feature type="compositionally biased region" description="Low complexity" evidence="1">
    <location>
        <begin position="779"/>
        <end position="791"/>
    </location>
</feature>
<evidence type="ECO:0000313" key="3">
    <source>
        <dbReference type="Proteomes" id="UP001491310"/>
    </source>
</evidence>
<keyword evidence="3" id="KW-1185">Reference proteome</keyword>
<evidence type="ECO:0000256" key="1">
    <source>
        <dbReference type="SAM" id="MobiDB-lite"/>
    </source>
</evidence>
<evidence type="ECO:0000313" key="2">
    <source>
        <dbReference type="EMBL" id="KAK9905790.1"/>
    </source>
</evidence>
<dbReference type="InterPro" id="IPR038122">
    <property type="entry name" value="PFU_sf"/>
</dbReference>
<dbReference type="PANTHER" id="PTHR35381">
    <property type="entry name" value="EF-HAND DOMAIN-CONTAINING PROTEIN"/>
    <property type="match status" value="1"/>
</dbReference>